<dbReference type="InterPro" id="IPR036420">
    <property type="entry name" value="BRCT_dom_sf"/>
</dbReference>
<dbReference type="GO" id="GO:0005524">
    <property type="term" value="F:ATP binding"/>
    <property type="evidence" value="ECO:0007669"/>
    <property type="project" value="UniProtKB-KW"/>
</dbReference>
<dbReference type="NCBIfam" id="TIGR00574">
    <property type="entry name" value="dnl1"/>
    <property type="match status" value="1"/>
</dbReference>
<feature type="region of interest" description="Disordered" evidence="18">
    <location>
        <begin position="65"/>
        <end position="92"/>
    </location>
</feature>
<feature type="domain" description="ATP-dependent DNA ligase family profile" evidence="19">
    <location>
        <begin position="429"/>
        <end position="563"/>
    </location>
</feature>
<comment type="subcellular location">
    <subcellularLocation>
        <location evidence="2">Nucleus</location>
    </subcellularLocation>
</comment>
<dbReference type="GO" id="GO:0032807">
    <property type="term" value="C:DNA ligase IV complex"/>
    <property type="evidence" value="ECO:0007669"/>
    <property type="project" value="TreeGrafter"/>
</dbReference>
<evidence type="ECO:0000313" key="22">
    <source>
        <dbReference type="Proteomes" id="UP000322873"/>
    </source>
</evidence>
<sequence>MSSSQQNRNKKPTAEAIADDERQYAHSPISKEELNDKYPNRPRNHGKTLPFHELFISIFNPLEAHKKKKPGPATARKKGGPHGPKNLPPHEERRNIIVRFMSRWRSQVGDDFFPALRLIVPERDRDRAMYGLKEASVARLIIKVLNLSKDSDDGYNLMNWKLPARGPPSANSGDFPGRCYEVLSKRPMRQKVGDMSIGEVNELLDKLALAQKEENQLPIFREFYQRMNAEEMVWLVRMILRQMKIGASEKTFLNLWHPDGEALFNVSSSLRRVCWELTDPAITLEADETGVELMSCFQPQLAQFMPSSFQKLVDKMCPQGPGIKDQEFWIEEKLDGERIQMHMEENDDVPGGYRFSWWSRKGKDYTYLYGNNFEDDNSALTRHMKNAFDPRVSSIILDGEMITWDPITNKMVAFGTLKTAAISGKNDPFSDTAARPVFKVFDCLYLNGVNIIKYTLRDRRNVLESSVFNVEGRIEKHDFKPAKSASEIDPALRKIVTEGAEGLVLKNPGSMYRLNSRNDDWMKVKPEYMTGFGESLDCIIIGGYYGSGHRGGNLSSFLCGLRVDDKQIRVGANPMKCFSFFRVGGGFNADDYAAIRHQTDGKWIKWDAKSPPTEFIELAGSHQERERPDVWIKPEDSIVVEVKAASVGVSDSFRTNFTLRFPRFKRLRPDKDWKSALSIEGFMELKAKVEGEGDDKFEVDKKKRDPHRAKRQKIIAGTADDEKPAYAGPHTDVFKGMRFCVLSEMLHPVKKSKVEIEKIIKNNGGQISQSPNGKDDIVIIADKRVVKAASLIKIGKTSIVKPIWLLDAVEQMEKDAKLGGPRYVLPFEKGRHILHITEGDEEEMEGNADQYGDSYARDVNSDELRKIFETMGDIEHEDEETKFDADAFLAELEENGKGLGLDKMKSWMFRGCKGVFVVGEKIHGDLRLEMNHFEFGRGVVLEMEDLENQADKGRVTHIIFADDMEGKARDIKKDFGGRGSGPHLVGWRWIRDAWEKGEGKLDEKEYLIKG</sequence>
<evidence type="ECO:0000256" key="8">
    <source>
        <dbReference type="ARBA" id="ARBA00022763"/>
    </source>
</evidence>
<dbReference type="GO" id="GO:0006310">
    <property type="term" value="P:DNA recombination"/>
    <property type="evidence" value="ECO:0007669"/>
    <property type="project" value="UniProtKB-KW"/>
</dbReference>
<evidence type="ECO:0000256" key="5">
    <source>
        <dbReference type="ARBA" id="ARBA00022723"/>
    </source>
</evidence>
<evidence type="ECO:0000259" key="19">
    <source>
        <dbReference type="PROSITE" id="PS50160"/>
    </source>
</evidence>
<comment type="caution">
    <text evidence="21">The sequence shown here is derived from an EMBL/GenBank/DDBJ whole genome shotgun (WGS) entry which is preliminary data.</text>
</comment>
<evidence type="ECO:0000256" key="3">
    <source>
        <dbReference type="ARBA" id="ARBA00007572"/>
    </source>
</evidence>
<comment type="similarity">
    <text evidence="3 17">Belongs to the ATP-dependent DNA ligase family.</text>
</comment>
<dbReference type="InterPro" id="IPR001357">
    <property type="entry name" value="BRCT_dom"/>
</dbReference>
<feature type="domain" description="BRCT" evidence="20">
    <location>
        <begin position="729"/>
        <end position="811"/>
    </location>
</feature>
<dbReference type="FunFam" id="1.10.3260.10:FF:000008">
    <property type="entry name" value="DNA ligase 4"/>
    <property type="match status" value="1"/>
</dbReference>
<dbReference type="CDD" id="cd17722">
    <property type="entry name" value="BRCT_DNA_ligase_IV_rpt1"/>
    <property type="match status" value="1"/>
</dbReference>
<dbReference type="Pfam" id="PF11411">
    <property type="entry name" value="DNA_ligase_IV"/>
    <property type="match status" value="1"/>
</dbReference>
<dbReference type="GO" id="GO:0003677">
    <property type="term" value="F:DNA binding"/>
    <property type="evidence" value="ECO:0007669"/>
    <property type="project" value="InterPro"/>
</dbReference>
<evidence type="ECO:0000256" key="10">
    <source>
        <dbReference type="ARBA" id="ARBA00022842"/>
    </source>
</evidence>
<keyword evidence="12 16" id="KW-0234">DNA repair</keyword>
<keyword evidence="5" id="KW-0479">Metal-binding</keyword>
<organism evidence="21 22">
    <name type="scientific">Monilinia fructicola</name>
    <name type="common">Brown rot fungus</name>
    <name type="synonym">Ciboria fructicola</name>
    <dbReference type="NCBI Taxonomy" id="38448"/>
    <lineage>
        <taxon>Eukaryota</taxon>
        <taxon>Fungi</taxon>
        <taxon>Dikarya</taxon>
        <taxon>Ascomycota</taxon>
        <taxon>Pezizomycotina</taxon>
        <taxon>Leotiomycetes</taxon>
        <taxon>Helotiales</taxon>
        <taxon>Sclerotiniaceae</taxon>
        <taxon>Monilinia</taxon>
    </lineage>
</organism>
<keyword evidence="6" id="KW-0677">Repeat</keyword>
<accession>A0A5M9JGN6</accession>
<dbReference type="FunFam" id="2.40.50.140:FF:000234">
    <property type="entry name" value="DNA ligase"/>
    <property type="match status" value="1"/>
</dbReference>
<gene>
    <name evidence="21" type="ORF">EYC84_008275</name>
</gene>
<dbReference type="GO" id="GO:0006297">
    <property type="term" value="P:nucleotide-excision repair, DNA gap filling"/>
    <property type="evidence" value="ECO:0007669"/>
    <property type="project" value="TreeGrafter"/>
</dbReference>
<dbReference type="Gene3D" id="2.40.50.140">
    <property type="entry name" value="Nucleic acid-binding proteins"/>
    <property type="match status" value="1"/>
</dbReference>
<proteinExistence type="inferred from homology"/>
<dbReference type="GO" id="GO:0071897">
    <property type="term" value="P:DNA biosynthetic process"/>
    <property type="evidence" value="ECO:0007669"/>
    <property type="project" value="InterPro"/>
</dbReference>
<dbReference type="InterPro" id="IPR021536">
    <property type="entry name" value="DNA_ligase_IV_dom"/>
</dbReference>
<dbReference type="InterPro" id="IPR012340">
    <property type="entry name" value="NA-bd_OB-fold"/>
</dbReference>
<evidence type="ECO:0000256" key="2">
    <source>
        <dbReference type="ARBA" id="ARBA00004123"/>
    </source>
</evidence>
<dbReference type="PANTHER" id="PTHR45997">
    <property type="entry name" value="DNA LIGASE 4"/>
    <property type="match status" value="1"/>
</dbReference>
<feature type="compositionally biased region" description="Basic and acidic residues" evidence="18">
    <location>
        <begin position="19"/>
        <end position="39"/>
    </location>
</feature>
<dbReference type="Pfam" id="PF04679">
    <property type="entry name" value="DNA_ligase_A_C"/>
    <property type="match status" value="1"/>
</dbReference>
<dbReference type="InterPro" id="IPR016059">
    <property type="entry name" value="DNA_ligase_ATP-dep_CS"/>
</dbReference>
<dbReference type="SMART" id="SM00292">
    <property type="entry name" value="BRCT"/>
    <property type="match status" value="1"/>
</dbReference>
<evidence type="ECO:0000259" key="20">
    <source>
        <dbReference type="PROSITE" id="PS50172"/>
    </source>
</evidence>
<dbReference type="Gene3D" id="1.10.3260.10">
    <property type="entry name" value="DNA ligase, ATP-dependent, N-terminal domain"/>
    <property type="match status" value="1"/>
</dbReference>
<dbReference type="PROSITE" id="PS50172">
    <property type="entry name" value="BRCT"/>
    <property type="match status" value="1"/>
</dbReference>
<dbReference type="CDD" id="cd07903">
    <property type="entry name" value="Adenylation_DNA_ligase_IV"/>
    <property type="match status" value="1"/>
</dbReference>
<dbReference type="EMBL" id="VICG01000010">
    <property type="protein sequence ID" value="KAA8567820.1"/>
    <property type="molecule type" value="Genomic_DNA"/>
</dbReference>
<evidence type="ECO:0000313" key="21">
    <source>
        <dbReference type="EMBL" id="KAA8567820.1"/>
    </source>
</evidence>
<keyword evidence="4 16" id="KW-0436">Ligase</keyword>
<keyword evidence="22" id="KW-1185">Reference proteome</keyword>
<keyword evidence="11 16" id="KW-0233">DNA recombination</keyword>
<evidence type="ECO:0000256" key="13">
    <source>
        <dbReference type="ARBA" id="ARBA00023242"/>
    </source>
</evidence>
<name>A0A5M9JGN6_MONFR</name>
<evidence type="ECO:0000256" key="11">
    <source>
        <dbReference type="ARBA" id="ARBA00023172"/>
    </source>
</evidence>
<dbReference type="InterPro" id="IPR012308">
    <property type="entry name" value="DNA_ligase_ATP-dep_N"/>
</dbReference>
<evidence type="ECO:0000256" key="17">
    <source>
        <dbReference type="RuleBase" id="RU004196"/>
    </source>
</evidence>
<dbReference type="CDD" id="cd07968">
    <property type="entry name" value="OBF_DNA_ligase_IV"/>
    <property type="match status" value="1"/>
</dbReference>
<dbReference type="AlphaFoldDB" id="A0A5M9JGN6"/>
<dbReference type="EC" id="6.5.1.1" evidence="16"/>
<dbReference type="InterPro" id="IPR000977">
    <property type="entry name" value="DNA_ligase_ATP-dep"/>
</dbReference>
<comment type="function">
    <text evidence="15">DNA ligase involved in DNA non-homologous end joining (NHEJ); required for double-strand break (DSB) repair.</text>
</comment>
<dbReference type="PROSITE" id="PS00697">
    <property type="entry name" value="DNA_LIGASE_A1"/>
    <property type="match status" value="1"/>
</dbReference>
<keyword evidence="8 16" id="KW-0227">DNA damage</keyword>
<dbReference type="VEuPathDB" id="FungiDB:MFRU_010g00860"/>
<feature type="region of interest" description="Disordered" evidence="18">
    <location>
        <begin position="1"/>
        <end position="46"/>
    </location>
</feature>
<dbReference type="SUPFAM" id="SSF50249">
    <property type="entry name" value="Nucleic acid-binding proteins"/>
    <property type="match status" value="1"/>
</dbReference>
<evidence type="ECO:0000256" key="6">
    <source>
        <dbReference type="ARBA" id="ARBA00022737"/>
    </source>
</evidence>
<dbReference type="FunFam" id="3.30.470.30:FF:000013">
    <property type="entry name" value="DNA ligase"/>
    <property type="match status" value="1"/>
</dbReference>
<evidence type="ECO:0000256" key="18">
    <source>
        <dbReference type="SAM" id="MobiDB-lite"/>
    </source>
</evidence>
<evidence type="ECO:0000256" key="16">
    <source>
        <dbReference type="RuleBase" id="RU000617"/>
    </source>
</evidence>
<dbReference type="Pfam" id="PF01068">
    <property type="entry name" value="DNA_ligase_A_M"/>
    <property type="match status" value="1"/>
</dbReference>
<keyword evidence="7 16" id="KW-0547">Nucleotide-binding</keyword>
<dbReference type="SUPFAM" id="SSF52113">
    <property type="entry name" value="BRCT domain"/>
    <property type="match status" value="2"/>
</dbReference>
<dbReference type="InterPro" id="IPR044125">
    <property type="entry name" value="Adenylation_DNA_ligase_IV"/>
</dbReference>
<dbReference type="Pfam" id="PF00533">
    <property type="entry name" value="BRCT"/>
    <property type="match status" value="1"/>
</dbReference>
<dbReference type="PROSITE" id="PS50160">
    <property type="entry name" value="DNA_LIGASE_A3"/>
    <property type="match status" value="1"/>
</dbReference>
<evidence type="ECO:0000256" key="9">
    <source>
        <dbReference type="ARBA" id="ARBA00022840"/>
    </source>
</evidence>
<dbReference type="GO" id="GO:0006303">
    <property type="term" value="P:double-strand break repair via nonhomologous end joining"/>
    <property type="evidence" value="ECO:0007669"/>
    <property type="project" value="TreeGrafter"/>
</dbReference>
<dbReference type="PANTHER" id="PTHR45997:SF1">
    <property type="entry name" value="DNA LIGASE 4"/>
    <property type="match status" value="1"/>
</dbReference>
<keyword evidence="13" id="KW-0539">Nucleus</keyword>
<dbReference type="SUPFAM" id="SSF56091">
    <property type="entry name" value="DNA ligase/mRNA capping enzyme, catalytic domain"/>
    <property type="match status" value="1"/>
</dbReference>
<comment type="catalytic activity">
    <reaction evidence="14 16">
        <text>ATP + (deoxyribonucleotide)n-3'-hydroxyl + 5'-phospho-(deoxyribonucleotide)m = (deoxyribonucleotide)n+m + AMP + diphosphate.</text>
        <dbReference type="EC" id="6.5.1.1"/>
    </reaction>
</comment>
<dbReference type="GO" id="GO:0046872">
    <property type="term" value="F:metal ion binding"/>
    <property type="evidence" value="ECO:0007669"/>
    <property type="project" value="UniProtKB-KW"/>
</dbReference>
<dbReference type="Gene3D" id="3.40.50.10190">
    <property type="entry name" value="BRCT domain"/>
    <property type="match status" value="1"/>
</dbReference>
<dbReference type="Gene3D" id="3.30.470.30">
    <property type="entry name" value="DNA ligase/mRNA capping enzyme"/>
    <property type="match status" value="1"/>
</dbReference>
<protein>
    <recommendedName>
        <fullName evidence="16">DNA ligase</fullName>
        <ecNumber evidence="16">6.5.1.1</ecNumber>
    </recommendedName>
</protein>
<feature type="compositionally biased region" description="Basic residues" evidence="18">
    <location>
        <begin position="65"/>
        <end position="80"/>
    </location>
</feature>
<evidence type="ECO:0000256" key="12">
    <source>
        <dbReference type="ARBA" id="ARBA00023204"/>
    </source>
</evidence>
<dbReference type="InterPro" id="IPR036599">
    <property type="entry name" value="DNA_ligase_N_sf"/>
</dbReference>
<evidence type="ECO:0000256" key="4">
    <source>
        <dbReference type="ARBA" id="ARBA00022598"/>
    </source>
</evidence>
<dbReference type="Pfam" id="PF04675">
    <property type="entry name" value="DNA_ligase_A_N"/>
    <property type="match status" value="1"/>
</dbReference>
<dbReference type="InterPro" id="IPR029710">
    <property type="entry name" value="LIG4"/>
</dbReference>
<evidence type="ECO:0000256" key="15">
    <source>
        <dbReference type="ARBA" id="ARBA00043870"/>
    </source>
</evidence>
<comment type="cofactor">
    <cofactor evidence="1">
        <name>Mg(2+)</name>
        <dbReference type="ChEBI" id="CHEBI:18420"/>
    </cofactor>
</comment>
<keyword evidence="9 16" id="KW-0067">ATP-binding</keyword>
<dbReference type="OrthoDB" id="151490at2759"/>
<keyword evidence="10" id="KW-0460">Magnesium</keyword>
<evidence type="ECO:0000256" key="1">
    <source>
        <dbReference type="ARBA" id="ARBA00001946"/>
    </source>
</evidence>
<evidence type="ECO:0000256" key="7">
    <source>
        <dbReference type="ARBA" id="ARBA00022741"/>
    </source>
</evidence>
<dbReference type="GO" id="GO:0003910">
    <property type="term" value="F:DNA ligase (ATP) activity"/>
    <property type="evidence" value="ECO:0007669"/>
    <property type="project" value="UniProtKB-EC"/>
</dbReference>
<dbReference type="Proteomes" id="UP000322873">
    <property type="component" value="Unassembled WGS sequence"/>
</dbReference>
<evidence type="ECO:0000256" key="14">
    <source>
        <dbReference type="ARBA" id="ARBA00034003"/>
    </source>
</evidence>
<reference evidence="21 22" key="1">
    <citation type="submission" date="2019-06" db="EMBL/GenBank/DDBJ databases">
        <title>Genome Sequence of the Brown Rot Fungal Pathogen Monilinia fructicola.</title>
        <authorList>
            <person name="De Miccolis Angelini R.M."/>
            <person name="Landi L."/>
            <person name="Abate D."/>
            <person name="Pollastro S."/>
            <person name="Romanazzi G."/>
            <person name="Faretra F."/>
        </authorList>
    </citation>
    <scope>NUCLEOTIDE SEQUENCE [LARGE SCALE GENOMIC DNA]</scope>
    <source>
        <strain evidence="21 22">Mfrc123</strain>
    </source>
</reference>
<dbReference type="InterPro" id="IPR012310">
    <property type="entry name" value="DNA_ligase_ATP-dep_cent"/>
</dbReference>
<dbReference type="InterPro" id="IPR012309">
    <property type="entry name" value="DNA_ligase_ATP-dep_C"/>
</dbReference>